<sequence length="80" mass="8954">MRKYGHSGRLETVICNGCGKRLVVEGGIVREGVLSIDHAWDFFSEKDGEVHHLDLCEACCDRIAGELKIPVEIEEQTELL</sequence>
<comment type="caution">
    <text evidence="1">The sequence shown here is derived from an EMBL/GenBank/DDBJ whole genome shotgun (WGS) entry which is preliminary data.</text>
</comment>
<reference evidence="1" key="1">
    <citation type="journal article" date="2021" name="PeerJ">
        <title>Extensive microbial diversity within the chicken gut microbiome revealed by metagenomics and culture.</title>
        <authorList>
            <person name="Gilroy R."/>
            <person name="Ravi A."/>
            <person name="Getino M."/>
            <person name="Pursley I."/>
            <person name="Horton D.L."/>
            <person name="Alikhan N.F."/>
            <person name="Baker D."/>
            <person name="Gharbi K."/>
            <person name="Hall N."/>
            <person name="Watson M."/>
            <person name="Adriaenssens E.M."/>
            <person name="Foster-Nyarko E."/>
            <person name="Jarju S."/>
            <person name="Secka A."/>
            <person name="Antonio M."/>
            <person name="Oren A."/>
            <person name="Chaudhuri R.R."/>
            <person name="La Ragione R."/>
            <person name="Hildebrand F."/>
            <person name="Pallen M.J."/>
        </authorList>
    </citation>
    <scope>NUCLEOTIDE SEQUENCE</scope>
    <source>
        <strain evidence="1">ChiBcec1-1093</strain>
    </source>
</reference>
<organism evidence="1 2">
    <name type="scientific">Candidatus Lachnoclostridium stercorigallinarum</name>
    <dbReference type="NCBI Taxonomy" id="2838634"/>
    <lineage>
        <taxon>Bacteria</taxon>
        <taxon>Bacillati</taxon>
        <taxon>Bacillota</taxon>
        <taxon>Clostridia</taxon>
        <taxon>Lachnospirales</taxon>
        <taxon>Lachnospiraceae</taxon>
    </lineage>
</organism>
<dbReference type="AlphaFoldDB" id="A0A9D2GFH0"/>
<name>A0A9D2GFH0_9FIRM</name>
<dbReference type="Proteomes" id="UP000824101">
    <property type="component" value="Unassembled WGS sequence"/>
</dbReference>
<protein>
    <submittedName>
        <fullName evidence="1">Uncharacterized protein</fullName>
    </submittedName>
</protein>
<evidence type="ECO:0000313" key="1">
    <source>
        <dbReference type="EMBL" id="HIZ78165.1"/>
    </source>
</evidence>
<evidence type="ECO:0000313" key="2">
    <source>
        <dbReference type="Proteomes" id="UP000824101"/>
    </source>
</evidence>
<dbReference type="EMBL" id="DXBC01000001">
    <property type="protein sequence ID" value="HIZ78165.1"/>
    <property type="molecule type" value="Genomic_DNA"/>
</dbReference>
<accession>A0A9D2GFH0</accession>
<gene>
    <name evidence="1" type="ORF">IAA17_00030</name>
</gene>
<reference evidence="1" key="2">
    <citation type="submission" date="2021-04" db="EMBL/GenBank/DDBJ databases">
        <authorList>
            <person name="Gilroy R."/>
        </authorList>
    </citation>
    <scope>NUCLEOTIDE SEQUENCE</scope>
    <source>
        <strain evidence="1">ChiBcec1-1093</strain>
    </source>
</reference>
<proteinExistence type="predicted"/>